<evidence type="ECO:0000256" key="2">
    <source>
        <dbReference type="ARBA" id="ARBA00022448"/>
    </source>
</evidence>
<keyword evidence="2" id="KW-0813">Transport</keyword>
<keyword evidence="9" id="KW-0406">Ion transport</keyword>
<evidence type="ECO:0000256" key="10">
    <source>
        <dbReference type="ARBA" id="ARBA00023136"/>
    </source>
</evidence>
<dbReference type="PANTHER" id="PTHR10217">
    <property type="entry name" value="VOLTAGE AND LIGAND GATED POTASSIUM CHANNEL"/>
    <property type="match status" value="1"/>
</dbReference>
<feature type="transmembrane region" description="Helical" evidence="12">
    <location>
        <begin position="323"/>
        <end position="343"/>
    </location>
</feature>
<keyword evidence="10 12" id="KW-0472">Membrane</keyword>
<dbReference type="InParanoid" id="A0A090M757"/>
<keyword evidence="8 12" id="KW-1133">Transmembrane helix</keyword>
<feature type="domain" description="Cyclic nucleotide-binding" evidence="13">
    <location>
        <begin position="492"/>
        <end position="582"/>
    </location>
</feature>
<evidence type="ECO:0000256" key="4">
    <source>
        <dbReference type="ARBA" id="ARBA00022692"/>
    </source>
</evidence>
<accession>A0A090M757</accession>
<keyword evidence="5" id="KW-0631">Potassium channel</keyword>
<dbReference type="GeneID" id="9833296"/>
<evidence type="ECO:0000313" key="14">
    <source>
        <dbReference type="EMBL" id="CEF97909.1"/>
    </source>
</evidence>
<dbReference type="InterPro" id="IPR000595">
    <property type="entry name" value="cNMP-bd_dom"/>
</dbReference>
<proteinExistence type="predicted"/>
<dbReference type="GO" id="GO:0042391">
    <property type="term" value="P:regulation of membrane potential"/>
    <property type="evidence" value="ECO:0007669"/>
    <property type="project" value="TreeGrafter"/>
</dbReference>
<sequence length="609" mass="67827">MFYPPDLARVNIERSLLDRNRDRPLPWGGVAVSVAARLAARGDSGRVVPRRATPLDCILQEEDIDGYSFDHEDDLESTLVRESYKHGVLVNSTKFFSYASKEARARARRLRPRWRSLFDPSSRFQLSWNILIVIVTSVMCIAEPLAIGFDVPMRVGAGMNPYAVLDFIAGLVYALDTFCVNFLEAKIITCRSTGRRKLITTPALIHVIYVVDGTFAQDVIVCVPFVVQLIASVRRASTTSERFTRILRLLRVGKFIGASLTMPEILFMKVFRATPLVVFMSQTILAFLLLVHCVACVYILVAIKEGLENSWVAQIDLEVASDTKLYIGALYFATATITTVGFGDVSAGATAVERITVSIGMVMGACFYAYLVGSMASSIENLSLKISRQRKSRVRLTRVHAFLDRLHAPRITRAHVMSYVSEVEVRKTCLRENEEIMISLPTDLREAMTLHMLSPSVRKIFGPMSNGTCARIASVFDIVVVDPGEEIEAGFFYIVTEGVIAVSHLDGHRLSAVLTGASTDASAAYLSYFGLDVLISAERRADIRASSLTVCELWRASENSVRTLLTNHPSVPQFMLENLRAVQEDDFADLLQRRVETLETFVTSLRRRP</sequence>
<dbReference type="Gene3D" id="1.10.287.70">
    <property type="match status" value="1"/>
</dbReference>
<dbReference type="InterPro" id="IPR005821">
    <property type="entry name" value="Ion_trans_dom"/>
</dbReference>
<evidence type="ECO:0000256" key="11">
    <source>
        <dbReference type="ARBA" id="ARBA00023303"/>
    </source>
</evidence>
<evidence type="ECO:0000256" key="12">
    <source>
        <dbReference type="SAM" id="Phobius"/>
    </source>
</evidence>
<evidence type="ECO:0000256" key="8">
    <source>
        <dbReference type="ARBA" id="ARBA00022989"/>
    </source>
</evidence>
<dbReference type="GO" id="GO:0005886">
    <property type="term" value="C:plasma membrane"/>
    <property type="evidence" value="ECO:0007669"/>
    <property type="project" value="TreeGrafter"/>
</dbReference>
<dbReference type="GO" id="GO:0034702">
    <property type="term" value="C:monoatomic ion channel complex"/>
    <property type="evidence" value="ECO:0007669"/>
    <property type="project" value="UniProtKB-KW"/>
</dbReference>
<evidence type="ECO:0000259" key="13">
    <source>
        <dbReference type="PROSITE" id="PS50042"/>
    </source>
</evidence>
<reference evidence="15" key="1">
    <citation type="journal article" date="2006" name="Proc. Natl. Acad. Sci. U.S.A.">
        <title>Genome analysis of the smallest free-living eukaryote Ostreococcus tauri unveils many unique features.</title>
        <authorList>
            <person name="Derelle E."/>
            <person name="Ferraz C."/>
            <person name="Rombauts S."/>
            <person name="Rouze P."/>
            <person name="Worden A.Z."/>
            <person name="Robbens S."/>
            <person name="Partensky F."/>
            <person name="Degroeve S."/>
            <person name="Echeynie S."/>
            <person name="Cooke R."/>
            <person name="Saeys Y."/>
            <person name="Wuyts J."/>
            <person name="Jabbari K."/>
            <person name="Bowler C."/>
            <person name="Panaud O."/>
            <person name="Piegu B."/>
            <person name="Ball S.G."/>
            <person name="Ral J.-P."/>
            <person name="Bouget F.-Y."/>
            <person name="Piganeau G."/>
            <person name="De Baets B."/>
            <person name="Picard A."/>
            <person name="Delseny M."/>
            <person name="Demaille J."/>
            <person name="Van de Peer Y."/>
            <person name="Moreau H."/>
        </authorList>
    </citation>
    <scope>NUCLEOTIDE SEQUENCE [LARGE SCALE GENOMIC DNA]</scope>
    <source>
        <strain evidence="15">OTTH 0595 / CCAP 157/2 / RCC745</strain>
    </source>
</reference>
<keyword evidence="11" id="KW-0407">Ion channel</keyword>
<evidence type="ECO:0000256" key="5">
    <source>
        <dbReference type="ARBA" id="ARBA00022826"/>
    </source>
</evidence>
<keyword evidence="3" id="KW-0633">Potassium transport</keyword>
<gene>
    <name evidence="14" type="ORF">OT_ostta05g01440</name>
</gene>
<dbReference type="SUPFAM" id="SSF81324">
    <property type="entry name" value="Voltage-gated potassium channels"/>
    <property type="match status" value="1"/>
</dbReference>
<dbReference type="KEGG" id="ota:OT_ostta05g01440"/>
<keyword evidence="7" id="KW-0630">Potassium</keyword>
<dbReference type="PROSITE" id="PS50042">
    <property type="entry name" value="CNMP_BINDING_3"/>
    <property type="match status" value="1"/>
</dbReference>
<dbReference type="AlphaFoldDB" id="A0A090M757"/>
<protein>
    <submittedName>
        <fullName evidence="14">RmlC-like jelly roll fold</fullName>
    </submittedName>
</protein>
<dbReference type="EMBL" id="CAID01000005">
    <property type="protein sequence ID" value="CEF97909.1"/>
    <property type="molecule type" value="Genomic_DNA"/>
</dbReference>
<evidence type="ECO:0000256" key="9">
    <source>
        <dbReference type="ARBA" id="ARBA00023065"/>
    </source>
</evidence>
<reference evidence="14 15" key="2">
    <citation type="journal article" date="2014" name="BMC Genomics">
        <title>An improved genome of the model marine alga Ostreococcus tauri unfolds by assessing Illumina de novo assemblies.</title>
        <authorList>
            <person name="Blanc-Mathieu R."/>
            <person name="Verhelst B."/>
            <person name="Derelle E."/>
            <person name="Rombauts S."/>
            <person name="Bouget F.Y."/>
            <person name="Carre I."/>
            <person name="Chateau A."/>
            <person name="Eyre-Walker A."/>
            <person name="Grimsley N."/>
            <person name="Moreau H."/>
            <person name="Piegu B."/>
            <person name="Rivals E."/>
            <person name="Schackwitz W."/>
            <person name="Van de Peer Y."/>
            <person name="Piganeau G."/>
        </authorList>
    </citation>
    <scope>NUCLEOTIDE SEQUENCE [LARGE SCALE GENOMIC DNA]</scope>
    <source>
        <strain evidence="15">OTTH 0595 / CCAP 157/2 / RCC745</strain>
    </source>
</reference>
<comment type="subcellular location">
    <subcellularLocation>
        <location evidence="1">Membrane</location>
        <topology evidence="1">Multi-pass membrane protein</topology>
    </subcellularLocation>
</comment>
<dbReference type="CDD" id="cd00038">
    <property type="entry name" value="CAP_ED"/>
    <property type="match status" value="1"/>
</dbReference>
<dbReference type="GO" id="GO:0005249">
    <property type="term" value="F:voltage-gated potassium channel activity"/>
    <property type="evidence" value="ECO:0007669"/>
    <property type="project" value="InterPro"/>
</dbReference>
<dbReference type="PRINTS" id="PR01463">
    <property type="entry name" value="EAGCHANLFMLY"/>
</dbReference>
<evidence type="ECO:0000313" key="15">
    <source>
        <dbReference type="Proteomes" id="UP000009170"/>
    </source>
</evidence>
<keyword evidence="6" id="KW-0851">Voltage-gated channel</keyword>
<evidence type="ECO:0000256" key="1">
    <source>
        <dbReference type="ARBA" id="ARBA00004141"/>
    </source>
</evidence>
<evidence type="ECO:0000256" key="3">
    <source>
        <dbReference type="ARBA" id="ARBA00022538"/>
    </source>
</evidence>
<dbReference type="PANTHER" id="PTHR10217:SF435">
    <property type="entry name" value="POTASSIUM VOLTAGE-GATED CHANNEL PROTEIN EAG"/>
    <property type="match status" value="1"/>
</dbReference>
<dbReference type="InterPro" id="IPR050818">
    <property type="entry name" value="KCNH_animal-type"/>
</dbReference>
<dbReference type="InterPro" id="IPR003938">
    <property type="entry name" value="K_chnl_volt-dep_EAG/ELK/ERG"/>
</dbReference>
<dbReference type="InterPro" id="IPR018490">
    <property type="entry name" value="cNMP-bd_dom_sf"/>
</dbReference>
<name>A0A090M757_OSTTA</name>
<dbReference type="Proteomes" id="UP000009170">
    <property type="component" value="Unassembled WGS sequence"/>
</dbReference>
<comment type="caution">
    <text evidence="14">The sequence shown here is derived from an EMBL/GenBank/DDBJ whole genome shotgun (WGS) entry which is preliminary data.</text>
</comment>
<keyword evidence="15" id="KW-1185">Reference proteome</keyword>
<feature type="transmembrane region" description="Helical" evidence="12">
    <location>
        <begin position="355"/>
        <end position="376"/>
    </location>
</feature>
<dbReference type="RefSeq" id="XP_003079242.2">
    <property type="nucleotide sequence ID" value="XM_003079194.2"/>
</dbReference>
<dbReference type="OrthoDB" id="426293at2759"/>
<feature type="transmembrane region" description="Helical" evidence="12">
    <location>
        <begin position="161"/>
        <end position="183"/>
    </location>
</feature>
<feature type="transmembrane region" description="Helical" evidence="12">
    <location>
        <begin position="126"/>
        <end position="149"/>
    </location>
</feature>
<evidence type="ECO:0000256" key="7">
    <source>
        <dbReference type="ARBA" id="ARBA00022958"/>
    </source>
</evidence>
<dbReference type="InterPro" id="IPR014710">
    <property type="entry name" value="RmlC-like_jellyroll"/>
</dbReference>
<feature type="transmembrane region" description="Helical" evidence="12">
    <location>
        <begin position="283"/>
        <end position="303"/>
    </location>
</feature>
<dbReference type="Pfam" id="PF00520">
    <property type="entry name" value="Ion_trans"/>
    <property type="match status" value="1"/>
</dbReference>
<evidence type="ECO:0000256" key="6">
    <source>
        <dbReference type="ARBA" id="ARBA00022882"/>
    </source>
</evidence>
<keyword evidence="4 12" id="KW-0812">Transmembrane</keyword>
<organism evidence="14 15">
    <name type="scientific">Ostreococcus tauri</name>
    <name type="common">Marine green alga</name>
    <dbReference type="NCBI Taxonomy" id="70448"/>
    <lineage>
        <taxon>Eukaryota</taxon>
        <taxon>Viridiplantae</taxon>
        <taxon>Chlorophyta</taxon>
        <taxon>Mamiellophyceae</taxon>
        <taxon>Mamiellales</taxon>
        <taxon>Bathycoccaceae</taxon>
        <taxon>Ostreococcus</taxon>
    </lineage>
</organism>
<dbReference type="SUPFAM" id="SSF51206">
    <property type="entry name" value="cAMP-binding domain-like"/>
    <property type="match status" value="1"/>
</dbReference>
<dbReference type="Gene3D" id="2.60.120.10">
    <property type="entry name" value="Jelly Rolls"/>
    <property type="match status" value="1"/>
</dbReference>